<protein>
    <recommendedName>
        <fullName evidence="4">Lipoprotein</fullName>
    </recommendedName>
</protein>
<dbReference type="EMBL" id="SRLC01000003">
    <property type="protein sequence ID" value="TGE20572.1"/>
    <property type="molecule type" value="Genomic_DNA"/>
</dbReference>
<evidence type="ECO:0000313" key="3">
    <source>
        <dbReference type="Proteomes" id="UP000297549"/>
    </source>
</evidence>
<dbReference type="Proteomes" id="UP000297549">
    <property type="component" value="Unassembled WGS sequence"/>
</dbReference>
<evidence type="ECO:0008006" key="4">
    <source>
        <dbReference type="Google" id="ProtNLM"/>
    </source>
</evidence>
<dbReference type="OrthoDB" id="1114031at2"/>
<evidence type="ECO:0000313" key="2">
    <source>
        <dbReference type="EMBL" id="TGE20572.1"/>
    </source>
</evidence>
<accession>A0A4Z0PVX3</accession>
<name>A0A4Z0PVX3_9BACT</name>
<feature type="signal peptide" evidence="1">
    <location>
        <begin position="1"/>
        <end position="25"/>
    </location>
</feature>
<comment type="caution">
    <text evidence="2">The sequence shown here is derived from an EMBL/GenBank/DDBJ whole genome shotgun (WGS) entry which is preliminary data.</text>
</comment>
<dbReference type="RefSeq" id="WP_135465372.1">
    <property type="nucleotide sequence ID" value="NZ_SRLC01000003.1"/>
</dbReference>
<feature type="chain" id="PRO_5021506934" description="Lipoprotein" evidence="1">
    <location>
        <begin position="26"/>
        <end position="287"/>
    </location>
</feature>
<sequence>MKNLTLRSLGLAALASGLLCFTACNRDNDKDAAPENLESAEDSGNAEDENAAIGDIIEASTPDNERVSNGPAREPGDVLRVVGTCAVRTYNAETRTLTIDFGATNCLCPNGKTRRGQIVVVFGGPYRLNGVTQAGATATVTLVNYYVNNNRHTGTRVFTSLGNGSFSLDVQNASIVTPDGTHSWTSQRTYTRTAGFGTATIQDDKYQVTGQASGTNRKNVSYTAQIQTPLVKNFTLGCARHFTAGTVNISNSKGKTLLLNYDPTGTEACDNIASITVNGVTRTIRLR</sequence>
<keyword evidence="3" id="KW-1185">Reference proteome</keyword>
<gene>
    <name evidence="2" type="ORF">E5K00_21495</name>
</gene>
<reference evidence="2 3" key="1">
    <citation type="submission" date="2019-04" db="EMBL/GenBank/DDBJ databases">
        <authorList>
            <person name="Feng G."/>
            <person name="Zhang J."/>
            <person name="Zhu H."/>
        </authorList>
    </citation>
    <scope>NUCLEOTIDE SEQUENCE [LARGE SCALE GENOMIC DNA]</scope>
    <source>
        <strain evidence="2 3">JCM 31653</strain>
    </source>
</reference>
<evidence type="ECO:0000256" key="1">
    <source>
        <dbReference type="SAM" id="SignalP"/>
    </source>
</evidence>
<keyword evidence="1" id="KW-0732">Signal</keyword>
<dbReference type="AlphaFoldDB" id="A0A4Z0PVX3"/>
<proteinExistence type="predicted"/>
<organism evidence="2 3">
    <name type="scientific">Hymenobacter aquaticus</name>
    <dbReference type="NCBI Taxonomy" id="1867101"/>
    <lineage>
        <taxon>Bacteria</taxon>
        <taxon>Pseudomonadati</taxon>
        <taxon>Bacteroidota</taxon>
        <taxon>Cytophagia</taxon>
        <taxon>Cytophagales</taxon>
        <taxon>Hymenobacteraceae</taxon>
        <taxon>Hymenobacter</taxon>
    </lineage>
</organism>